<dbReference type="InterPro" id="IPR013216">
    <property type="entry name" value="Methyltransf_11"/>
</dbReference>
<dbReference type="EMBL" id="JAJADQ010000002">
    <property type="protein sequence ID" value="MCB2376673.1"/>
    <property type="molecule type" value="Genomic_DNA"/>
</dbReference>
<dbReference type="GO" id="GO:0008168">
    <property type="term" value="F:methyltransferase activity"/>
    <property type="evidence" value="ECO:0007669"/>
    <property type="project" value="UniProtKB-KW"/>
</dbReference>
<dbReference type="Proteomes" id="UP001165297">
    <property type="component" value="Unassembled WGS sequence"/>
</dbReference>
<name>A0ABS8A8E7_9BACT</name>
<keyword evidence="3" id="KW-1185">Reference proteome</keyword>
<evidence type="ECO:0000259" key="1">
    <source>
        <dbReference type="Pfam" id="PF08241"/>
    </source>
</evidence>
<proteinExistence type="predicted"/>
<dbReference type="PANTHER" id="PTHR43464">
    <property type="entry name" value="METHYLTRANSFERASE"/>
    <property type="match status" value="1"/>
</dbReference>
<accession>A0ABS8A8E7</accession>
<comment type="caution">
    <text evidence="2">The sequence shown here is derived from an EMBL/GenBank/DDBJ whole genome shotgun (WGS) entry which is preliminary data.</text>
</comment>
<keyword evidence="2" id="KW-0808">Transferase</keyword>
<sequence>MPNHPKKPEFWEAAFADKQEMWGFAPAHSAVLARDLFVQHAVQRVLIPGIGYGRNAQLFREAGMAVTGIEISPTAIAMAHKHYGPGMTIHQGPVTDMPFDTELYDGIFCYGLLYLLAAPERAKLIQDCYNQLTANGHMVFTVISKAAATYGTGTLISPDRYELFGGVNIFFYDRASLQAEFGNAGLVDVAEVQENYPFFLVTCKKTA</sequence>
<dbReference type="Pfam" id="PF08241">
    <property type="entry name" value="Methyltransf_11"/>
    <property type="match status" value="1"/>
</dbReference>
<dbReference type="RefSeq" id="WP_226182834.1">
    <property type="nucleotide sequence ID" value="NZ_JAJADQ010000002.1"/>
</dbReference>
<reference evidence="2" key="1">
    <citation type="submission" date="2021-10" db="EMBL/GenBank/DDBJ databases">
        <authorList>
            <person name="Dean J.D."/>
            <person name="Kim M.K."/>
            <person name="Newey C.N."/>
            <person name="Stoker T.S."/>
            <person name="Thompson D.W."/>
            <person name="Grose J.H."/>
        </authorList>
    </citation>
    <scope>NUCLEOTIDE SEQUENCE</scope>
    <source>
        <strain evidence="2">BT635</strain>
    </source>
</reference>
<dbReference type="CDD" id="cd02440">
    <property type="entry name" value="AdoMet_MTases"/>
    <property type="match status" value="1"/>
</dbReference>
<evidence type="ECO:0000313" key="2">
    <source>
        <dbReference type="EMBL" id="MCB2376673.1"/>
    </source>
</evidence>
<dbReference type="GO" id="GO:0032259">
    <property type="term" value="P:methylation"/>
    <property type="evidence" value="ECO:0007669"/>
    <property type="project" value="UniProtKB-KW"/>
</dbReference>
<protein>
    <submittedName>
        <fullName evidence="2">Class I SAM-dependent methyltransferase</fullName>
    </submittedName>
</protein>
<dbReference type="PANTHER" id="PTHR43464:SF77">
    <property type="entry name" value="BLL3586 PROTEIN"/>
    <property type="match status" value="1"/>
</dbReference>
<evidence type="ECO:0000313" key="3">
    <source>
        <dbReference type="Proteomes" id="UP001165297"/>
    </source>
</evidence>
<dbReference type="InterPro" id="IPR029063">
    <property type="entry name" value="SAM-dependent_MTases_sf"/>
</dbReference>
<dbReference type="SUPFAM" id="SSF53335">
    <property type="entry name" value="S-adenosyl-L-methionine-dependent methyltransferases"/>
    <property type="match status" value="1"/>
</dbReference>
<organism evidence="2 3">
    <name type="scientific">Hymenobacter nitidus</name>
    <dbReference type="NCBI Taxonomy" id="2880929"/>
    <lineage>
        <taxon>Bacteria</taxon>
        <taxon>Pseudomonadati</taxon>
        <taxon>Bacteroidota</taxon>
        <taxon>Cytophagia</taxon>
        <taxon>Cytophagales</taxon>
        <taxon>Hymenobacteraceae</taxon>
        <taxon>Hymenobacter</taxon>
    </lineage>
</organism>
<feature type="domain" description="Methyltransferase type 11" evidence="1">
    <location>
        <begin position="49"/>
        <end position="140"/>
    </location>
</feature>
<keyword evidence="2" id="KW-0489">Methyltransferase</keyword>
<gene>
    <name evidence="2" type="ORF">LGH70_03730</name>
</gene>
<dbReference type="Gene3D" id="3.40.50.150">
    <property type="entry name" value="Vaccinia Virus protein VP39"/>
    <property type="match status" value="1"/>
</dbReference>